<dbReference type="Proteomes" id="UP001301140">
    <property type="component" value="Unassembled WGS sequence"/>
</dbReference>
<feature type="compositionally biased region" description="Basic and acidic residues" evidence="1">
    <location>
        <begin position="12"/>
        <end position="23"/>
    </location>
</feature>
<sequence length="229" mass="25530">MGQTDGSATSVRGREDWTQREETATALLVEPAAGEAPRPPPGMDMSGDDREMATAVGELVERRQKLLEREQSLELRMQTLAVVEGRVAAQLEQLEAYAAELEGLAKQLVARDKEDKLQLVRFYEAMKPKSAAEILDRLELAALLPIVRAMRETRFAAIAAHMSPERVRTITSALAAPASPPSFPPTPEAARVQPRSRRRRPGMPNRRQDRRDRQAGTRSWAIRHHKGGR</sequence>
<feature type="compositionally biased region" description="Basic and acidic residues" evidence="1">
    <location>
        <begin position="206"/>
        <end position="215"/>
    </location>
</feature>
<reference evidence="2 3" key="1">
    <citation type="submission" date="2023-03" db="EMBL/GenBank/DDBJ databases">
        <title>YIM 152171 draft genome.</title>
        <authorList>
            <person name="Yang Z."/>
        </authorList>
    </citation>
    <scope>NUCLEOTIDE SEQUENCE [LARGE SCALE GENOMIC DNA]</scope>
    <source>
        <strain evidence="2 3">YIM 152171</strain>
    </source>
</reference>
<dbReference type="EMBL" id="JARGEQ010000031">
    <property type="protein sequence ID" value="MDF1585640.1"/>
    <property type="molecule type" value="Genomic_DNA"/>
</dbReference>
<feature type="compositionally biased region" description="Polar residues" evidence="1">
    <location>
        <begin position="1"/>
        <end position="10"/>
    </location>
</feature>
<keyword evidence="3" id="KW-1185">Reference proteome</keyword>
<dbReference type="AlphaFoldDB" id="A0AAP3UYD8"/>
<evidence type="ECO:0000256" key="1">
    <source>
        <dbReference type="SAM" id="MobiDB-lite"/>
    </source>
</evidence>
<proteinExistence type="predicted"/>
<evidence type="ECO:0000313" key="3">
    <source>
        <dbReference type="Proteomes" id="UP001301140"/>
    </source>
</evidence>
<organism evidence="2 3">
    <name type="scientific">Marinimicrococcus flavescens</name>
    <dbReference type="NCBI Taxonomy" id="3031815"/>
    <lineage>
        <taxon>Bacteria</taxon>
        <taxon>Pseudomonadati</taxon>
        <taxon>Pseudomonadota</taxon>
        <taxon>Alphaproteobacteria</taxon>
        <taxon>Geminicoccales</taxon>
        <taxon>Geminicoccaceae</taxon>
        <taxon>Marinimicrococcus</taxon>
    </lineage>
</organism>
<feature type="compositionally biased region" description="Pro residues" evidence="1">
    <location>
        <begin position="178"/>
        <end position="187"/>
    </location>
</feature>
<name>A0AAP3UYD8_9PROT</name>
<evidence type="ECO:0008006" key="4">
    <source>
        <dbReference type="Google" id="ProtNLM"/>
    </source>
</evidence>
<dbReference type="RefSeq" id="WP_327788060.1">
    <property type="nucleotide sequence ID" value="NZ_JARGEQ010000031.1"/>
</dbReference>
<feature type="region of interest" description="Disordered" evidence="1">
    <location>
        <begin position="175"/>
        <end position="229"/>
    </location>
</feature>
<evidence type="ECO:0000313" key="2">
    <source>
        <dbReference type="EMBL" id="MDF1585640.1"/>
    </source>
</evidence>
<protein>
    <recommendedName>
        <fullName evidence="4">Magnesium transporter MgtE intracellular domain-containing protein</fullName>
    </recommendedName>
</protein>
<gene>
    <name evidence="2" type="ORF">PZ740_04460</name>
</gene>
<feature type="region of interest" description="Disordered" evidence="1">
    <location>
        <begin position="1"/>
        <end position="49"/>
    </location>
</feature>
<comment type="caution">
    <text evidence="2">The sequence shown here is derived from an EMBL/GenBank/DDBJ whole genome shotgun (WGS) entry which is preliminary data.</text>
</comment>
<accession>A0AAP3UYD8</accession>